<name>A0A507E590_9FUNG</name>
<dbReference type="GO" id="GO:0016020">
    <property type="term" value="C:membrane"/>
    <property type="evidence" value="ECO:0007669"/>
    <property type="project" value="UniProtKB-SubCell"/>
</dbReference>
<keyword evidence="8" id="KW-1185">Reference proteome</keyword>
<evidence type="ECO:0000256" key="4">
    <source>
        <dbReference type="ARBA" id="ARBA00023136"/>
    </source>
</evidence>
<keyword evidence="2 5" id="KW-0812">Transmembrane</keyword>
<gene>
    <name evidence="7" type="ORF">PhCBS80983_g02843</name>
</gene>
<dbReference type="AlphaFoldDB" id="A0A507E590"/>
<evidence type="ECO:0000313" key="8">
    <source>
        <dbReference type="Proteomes" id="UP000318582"/>
    </source>
</evidence>
<comment type="caution">
    <text evidence="7">The sequence shown here is derived from an EMBL/GenBank/DDBJ whole genome shotgun (WGS) entry which is preliminary data.</text>
</comment>
<accession>A0A507E590</accession>
<evidence type="ECO:0000256" key="1">
    <source>
        <dbReference type="ARBA" id="ARBA00004141"/>
    </source>
</evidence>
<organism evidence="7 8">
    <name type="scientific">Powellomyces hirtus</name>
    <dbReference type="NCBI Taxonomy" id="109895"/>
    <lineage>
        <taxon>Eukaryota</taxon>
        <taxon>Fungi</taxon>
        <taxon>Fungi incertae sedis</taxon>
        <taxon>Chytridiomycota</taxon>
        <taxon>Chytridiomycota incertae sedis</taxon>
        <taxon>Chytridiomycetes</taxon>
        <taxon>Spizellomycetales</taxon>
        <taxon>Powellomycetaceae</taxon>
        <taxon>Powellomyces</taxon>
    </lineage>
</organism>
<evidence type="ECO:0000259" key="6">
    <source>
        <dbReference type="Pfam" id="PF00520"/>
    </source>
</evidence>
<dbReference type="Proteomes" id="UP000318582">
    <property type="component" value="Unassembled WGS sequence"/>
</dbReference>
<dbReference type="InterPro" id="IPR027359">
    <property type="entry name" value="Volt_channel_dom_sf"/>
</dbReference>
<comment type="subcellular location">
    <subcellularLocation>
        <location evidence="1">Membrane</location>
        <topology evidence="1">Multi-pass membrane protein</topology>
    </subcellularLocation>
</comment>
<protein>
    <recommendedName>
        <fullName evidence="6">Ion transport domain-containing protein</fullName>
    </recommendedName>
</protein>
<evidence type="ECO:0000256" key="3">
    <source>
        <dbReference type="ARBA" id="ARBA00022989"/>
    </source>
</evidence>
<evidence type="ECO:0000313" key="7">
    <source>
        <dbReference type="EMBL" id="TPX58891.1"/>
    </source>
</evidence>
<proteinExistence type="predicted"/>
<dbReference type="STRING" id="109895.A0A507E590"/>
<dbReference type="EMBL" id="QEAQ01000031">
    <property type="protein sequence ID" value="TPX58891.1"/>
    <property type="molecule type" value="Genomic_DNA"/>
</dbReference>
<dbReference type="PANTHER" id="PTHR38483">
    <property type="entry name" value="CHROMOSOME 1, WHOLE GENOME SHOTGUN SEQUENCE"/>
    <property type="match status" value="1"/>
</dbReference>
<evidence type="ECO:0000256" key="2">
    <source>
        <dbReference type="ARBA" id="ARBA00022692"/>
    </source>
</evidence>
<sequence>MLLLSGACLAGTFMSPCPNTWLCLMEVVLNLGMVAEVGIRFVALGKLFWLSYWNIIDVALVPLCMITLMLILFTPCSESSRGEMEFEDLLLLFRNGVVLSRLVLVLQKNRTQLGSTPRNIDFSGIPTLDPMGDLVPGGRQLPLWDAHMDGLEDFI</sequence>
<feature type="transmembrane region" description="Helical" evidence="5">
    <location>
        <begin position="49"/>
        <end position="73"/>
    </location>
</feature>
<keyword evidence="4 5" id="KW-0472">Membrane</keyword>
<reference evidence="7 8" key="1">
    <citation type="journal article" date="2019" name="Sci. Rep.">
        <title>Comparative genomics of chytrid fungi reveal insights into the obligate biotrophic and pathogenic lifestyle of Synchytrium endobioticum.</title>
        <authorList>
            <person name="van de Vossenberg B.T.L.H."/>
            <person name="Warris S."/>
            <person name="Nguyen H.D.T."/>
            <person name="van Gent-Pelzer M.P.E."/>
            <person name="Joly D.L."/>
            <person name="van de Geest H.C."/>
            <person name="Bonants P.J.M."/>
            <person name="Smith D.S."/>
            <person name="Levesque C.A."/>
            <person name="van der Lee T.A.J."/>
        </authorList>
    </citation>
    <scope>NUCLEOTIDE SEQUENCE [LARGE SCALE GENOMIC DNA]</scope>
    <source>
        <strain evidence="7 8">CBS 809.83</strain>
    </source>
</reference>
<dbReference type="Pfam" id="PF00520">
    <property type="entry name" value="Ion_trans"/>
    <property type="match status" value="1"/>
</dbReference>
<dbReference type="GO" id="GO:0005216">
    <property type="term" value="F:monoatomic ion channel activity"/>
    <property type="evidence" value="ECO:0007669"/>
    <property type="project" value="InterPro"/>
</dbReference>
<dbReference type="PANTHER" id="PTHR38483:SF1">
    <property type="entry name" value="ION TRANSPORT DOMAIN-CONTAINING PROTEIN"/>
    <property type="match status" value="1"/>
</dbReference>
<evidence type="ECO:0000256" key="5">
    <source>
        <dbReference type="SAM" id="Phobius"/>
    </source>
</evidence>
<keyword evidence="3 5" id="KW-1133">Transmembrane helix</keyword>
<feature type="domain" description="Ion transport" evidence="6">
    <location>
        <begin position="13"/>
        <end position="79"/>
    </location>
</feature>
<dbReference type="InterPro" id="IPR005821">
    <property type="entry name" value="Ion_trans_dom"/>
</dbReference>
<dbReference type="Gene3D" id="1.20.120.350">
    <property type="entry name" value="Voltage-gated potassium channels. Chain C"/>
    <property type="match status" value="1"/>
</dbReference>